<name>A0A0D0A8L9_9AGAM</name>
<gene>
    <name evidence="1" type="ORF">CY34DRAFT_773626</name>
</gene>
<dbReference type="AlphaFoldDB" id="A0A0D0A8L9"/>
<reference evidence="1 2" key="1">
    <citation type="submission" date="2014-04" db="EMBL/GenBank/DDBJ databases">
        <authorList>
            <consortium name="DOE Joint Genome Institute"/>
            <person name="Kuo A."/>
            <person name="Ruytinx J."/>
            <person name="Rineau F."/>
            <person name="Colpaert J."/>
            <person name="Kohler A."/>
            <person name="Nagy L.G."/>
            <person name="Floudas D."/>
            <person name="Copeland A."/>
            <person name="Barry K.W."/>
            <person name="Cichocki N."/>
            <person name="Veneault-Fourrey C."/>
            <person name="LaButti K."/>
            <person name="Lindquist E.A."/>
            <person name="Lipzen A."/>
            <person name="Lundell T."/>
            <person name="Morin E."/>
            <person name="Murat C."/>
            <person name="Sun H."/>
            <person name="Tunlid A."/>
            <person name="Henrissat B."/>
            <person name="Grigoriev I.V."/>
            <person name="Hibbett D.S."/>
            <person name="Martin F."/>
            <person name="Nordberg H.P."/>
            <person name="Cantor M.N."/>
            <person name="Hua S.X."/>
        </authorList>
    </citation>
    <scope>NUCLEOTIDE SEQUENCE [LARGE SCALE GENOMIC DNA]</scope>
    <source>
        <strain evidence="1 2">UH-Slu-Lm8-n1</strain>
    </source>
</reference>
<reference evidence="2" key="2">
    <citation type="submission" date="2015-01" db="EMBL/GenBank/DDBJ databases">
        <title>Evolutionary Origins and Diversification of the Mycorrhizal Mutualists.</title>
        <authorList>
            <consortium name="DOE Joint Genome Institute"/>
            <consortium name="Mycorrhizal Genomics Consortium"/>
            <person name="Kohler A."/>
            <person name="Kuo A."/>
            <person name="Nagy L.G."/>
            <person name="Floudas D."/>
            <person name="Copeland A."/>
            <person name="Barry K.W."/>
            <person name="Cichocki N."/>
            <person name="Veneault-Fourrey C."/>
            <person name="LaButti K."/>
            <person name="Lindquist E.A."/>
            <person name="Lipzen A."/>
            <person name="Lundell T."/>
            <person name="Morin E."/>
            <person name="Murat C."/>
            <person name="Riley R."/>
            <person name="Ohm R."/>
            <person name="Sun H."/>
            <person name="Tunlid A."/>
            <person name="Henrissat B."/>
            <person name="Grigoriev I.V."/>
            <person name="Hibbett D.S."/>
            <person name="Martin F."/>
        </authorList>
    </citation>
    <scope>NUCLEOTIDE SEQUENCE [LARGE SCALE GENOMIC DNA]</scope>
    <source>
        <strain evidence="2">UH-Slu-Lm8-n1</strain>
    </source>
</reference>
<keyword evidence="2" id="KW-1185">Reference proteome</keyword>
<accession>A0A0D0A8L9</accession>
<sequence length="75" mass="8425">MGILNLAARDPSCWRVRNYSNRSRTALEPQGSIFQRLQVYGRTLSGPTIRSYLGALFDAILQQNLLRIVKSSSVV</sequence>
<evidence type="ECO:0000313" key="1">
    <source>
        <dbReference type="EMBL" id="KIK38006.1"/>
    </source>
</evidence>
<dbReference type="EMBL" id="KN835416">
    <property type="protein sequence ID" value="KIK38006.1"/>
    <property type="molecule type" value="Genomic_DNA"/>
</dbReference>
<organism evidence="1 2">
    <name type="scientific">Suillus luteus UH-Slu-Lm8-n1</name>
    <dbReference type="NCBI Taxonomy" id="930992"/>
    <lineage>
        <taxon>Eukaryota</taxon>
        <taxon>Fungi</taxon>
        <taxon>Dikarya</taxon>
        <taxon>Basidiomycota</taxon>
        <taxon>Agaricomycotina</taxon>
        <taxon>Agaricomycetes</taxon>
        <taxon>Agaricomycetidae</taxon>
        <taxon>Boletales</taxon>
        <taxon>Suillineae</taxon>
        <taxon>Suillaceae</taxon>
        <taxon>Suillus</taxon>
    </lineage>
</organism>
<protein>
    <submittedName>
        <fullName evidence="1">Uncharacterized protein</fullName>
    </submittedName>
</protein>
<evidence type="ECO:0000313" key="2">
    <source>
        <dbReference type="Proteomes" id="UP000054485"/>
    </source>
</evidence>
<dbReference type="InParanoid" id="A0A0D0A8L9"/>
<dbReference type="HOGENOM" id="CLU_2672757_0_0_1"/>
<proteinExistence type="predicted"/>
<dbReference type="OrthoDB" id="2661822at2759"/>
<dbReference type="Proteomes" id="UP000054485">
    <property type="component" value="Unassembled WGS sequence"/>
</dbReference>